<dbReference type="RefSeq" id="WP_025803667.1">
    <property type="nucleotide sequence ID" value="NZ_CP053843.1"/>
</dbReference>
<dbReference type="InterPro" id="IPR027417">
    <property type="entry name" value="P-loop_NTPase"/>
</dbReference>
<dbReference type="EMBL" id="CP053843">
    <property type="protein sequence ID" value="QKF65565.1"/>
    <property type="molecule type" value="Genomic_DNA"/>
</dbReference>
<keyword evidence="1" id="KW-0472">Membrane</keyword>
<protein>
    <submittedName>
        <fullName evidence="4">TraM recognition domain-containing protein</fullName>
    </submittedName>
    <submittedName>
        <fullName evidence="3">Type VI secretion system protein</fullName>
    </submittedName>
</protein>
<keyword evidence="1" id="KW-0812">Transmembrane</keyword>
<dbReference type="Gene3D" id="3.40.50.300">
    <property type="entry name" value="P-loop containing nucleotide triphosphate hydrolases"/>
    <property type="match status" value="2"/>
</dbReference>
<reference evidence="4 5" key="2">
    <citation type="submission" date="2020-10" db="EMBL/GenBank/DDBJ databases">
        <title>Campylobacter and Helicobacter PacBio genomes.</title>
        <authorList>
            <person name="Lane C."/>
        </authorList>
    </citation>
    <scope>NUCLEOTIDE SEQUENCE [LARGE SCALE GENOMIC DNA]</scope>
    <source>
        <strain evidence="4 5">2016D-0077</strain>
        <plasmid evidence="4 5">pLMG-27932-1</plasmid>
    </source>
</reference>
<dbReference type="Proteomes" id="UP000594749">
    <property type="component" value="Plasmid pLMG-27932-1"/>
</dbReference>
<keyword evidence="5" id="KW-1185">Reference proteome</keyword>
<proteinExistence type="predicted"/>
<dbReference type="AlphaFoldDB" id="A0A6M8N5H1"/>
<sequence>MAEKVEYLEERFFKPDRETIKSVFMKDEFFRILIYLITLIGVVSCVLIIFNKGNYTLDFLARTSFCILCVLSLAIYLSRNKTHKDNENITENSPNSKPYMINIGYEAKKLKGSAVKTGKDKSNLIRPLLLNAEQFKRHVLIMATIGAGKSVFMKGMIEQHALLGGGGLCVDGKGTAEFAKEIYGLFVSLGREDDFIHINFLDMDNTHTINPLLSGGAEALYEILIALLAGEENEWKAKQKEYIKNILKLLVWRRDNEGLPLDFSVLAEYMTLGRLVKDALKYRSKAYESTSIEDYIQFVSSSIAIDYNEFLRKKGEDFEKQCLDASQNTDLQGVYDASMSAQAWRGIITNLKSDYGRVFNTQTPTISMWEAVQRNKFIFVTLPTMASDTTPKDLGRLILGLIKGVAAEKAEKAVEPKIPFVCWFDEIGSYIIDGFGRLMSKSRALGISIIPIFQSPAQINVVGKLVGNESTELSEIKDTTGTHILMKNINPEATEFYAKMVKEKKYIDMEFADRRAGFKGSLGVEDRYKVEKEQAVKHEEVIAMNNGEMIVFNDGKAYRAISTTESSLSIGKKITYKEKETTPIPLTDYIPKKLFLKEVYKMYKKIEKEVV</sequence>
<evidence type="ECO:0000313" key="5">
    <source>
        <dbReference type="Proteomes" id="UP000594749"/>
    </source>
</evidence>
<dbReference type="PANTHER" id="PTHR30121">
    <property type="entry name" value="UNCHARACTERIZED PROTEIN YJGR-RELATED"/>
    <property type="match status" value="1"/>
</dbReference>
<dbReference type="OrthoDB" id="7817736at2"/>
<organism evidence="3">
    <name type="scientific">Campylobacter corcagiensis</name>
    <dbReference type="NCBI Taxonomy" id="1448857"/>
    <lineage>
        <taxon>Bacteria</taxon>
        <taxon>Pseudomonadati</taxon>
        <taxon>Campylobacterota</taxon>
        <taxon>Epsilonproteobacteria</taxon>
        <taxon>Campylobacterales</taxon>
        <taxon>Campylobacteraceae</taxon>
        <taxon>Campylobacter</taxon>
    </lineage>
</organism>
<gene>
    <name evidence="3" type="ORF">CCORG_a0029</name>
    <name evidence="4" type="ORF">IMC76_00090</name>
</gene>
<dbReference type="PANTHER" id="PTHR30121:SF6">
    <property type="entry name" value="SLR6007 PROTEIN"/>
    <property type="match status" value="1"/>
</dbReference>
<geneLocation type="plasmid" evidence="3">
    <name>pCCORG</name>
</geneLocation>
<evidence type="ECO:0000256" key="1">
    <source>
        <dbReference type="SAM" id="Phobius"/>
    </source>
</evidence>
<accession>A0A6M8N5H1</accession>
<reference evidence="3" key="1">
    <citation type="submission" date="2020-05" db="EMBL/GenBank/DDBJ databases">
        <title>Complete genome sequencing of Campylobacter and Arcobacter type strains.</title>
        <authorList>
            <person name="Miller W.G."/>
            <person name="Yee E."/>
        </authorList>
    </citation>
    <scope>NUCLEOTIDE SEQUENCE [LARGE SCALE GENOMIC DNA]</scope>
    <source>
        <strain evidence="3">LMG 27932</strain>
        <plasmid evidence="3">pCCORG</plasmid>
    </source>
</reference>
<dbReference type="Pfam" id="PF12696">
    <property type="entry name" value="TraG-D_C"/>
    <property type="match status" value="1"/>
</dbReference>
<keyword evidence="3" id="KW-0614">Plasmid</keyword>
<dbReference type="EMBL" id="CP063077">
    <property type="protein sequence ID" value="QOQ86527.1"/>
    <property type="molecule type" value="Genomic_DNA"/>
</dbReference>
<feature type="domain" description="TraD/TraG TraM recognition site" evidence="2">
    <location>
        <begin position="419"/>
        <end position="544"/>
    </location>
</feature>
<dbReference type="KEGG" id="ccor:CCORG_a0029"/>
<keyword evidence="1" id="KW-1133">Transmembrane helix</keyword>
<feature type="transmembrane region" description="Helical" evidence="1">
    <location>
        <begin position="32"/>
        <end position="50"/>
    </location>
</feature>
<dbReference type="InterPro" id="IPR032689">
    <property type="entry name" value="TraG-D_C"/>
</dbReference>
<evidence type="ECO:0000313" key="4">
    <source>
        <dbReference type="EMBL" id="QOQ86527.1"/>
    </source>
</evidence>
<name>A0A6M8N5H1_9BACT</name>
<evidence type="ECO:0000259" key="2">
    <source>
        <dbReference type="Pfam" id="PF12696"/>
    </source>
</evidence>
<evidence type="ECO:0000313" key="3">
    <source>
        <dbReference type="EMBL" id="QKF65565.1"/>
    </source>
</evidence>
<dbReference type="InterPro" id="IPR051162">
    <property type="entry name" value="T4SS_component"/>
</dbReference>
<dbReference type="SUPFAM" id="SSF52540">
    <property type="entry name" value="P-loop containing nucleoside triphosphate hydrolases"/>
    <property type="match status" value="1"/>
</dbReference>
<geneLocation type="plasmid" evidence="4 5">
    <name>pLMG-27932-1</name>
</geneLocation>